<keyword evidence="1" id="KW-0175">Coiled coil</keyword>
<evidence type="ECO:0000313" key="2">
    <source>
        <dbReference type="EMBL" id="EST43944.1"/>
    </source>
</evidence>
<evidence type="ECO:0000256" key="1">
    <source>
        <dbReference type="SAM" id="Coils"/>
    </source>
</evidence>
<gene>
    <name evidence="2" type="ORF">SS50377_16246</name>
    <name evidence="3" type="ORF">SS50377_21163</name>
</gene>
<name>V6LT25_9EUKA</name>
<reference evidence="2 3" key="1">
    <citation type="journal article" date="2014" name="PLoS Genet.">
        <title>The Genome of Spironucleus salmonicida Highlights a Fish Pathogen Adapted to Fluctuating Environments.</title>
        <authorList>
            <person name="Xu F."/>
            <person name="Jerlstrom-Hultqvist J."/>
            <person name="Einarsson E."/>
            <person name="Astvaldsson A."/>
            <person name="Svard S.G."/>
            <person name="Andersson J.O."/>
        </authorList>
    </citation>
    <scope>NUCLEOTIDE SEQUENCE</scope>
    <source>
        <strain evidence="3">ATCC 50377</strain>
    </source>
</reference>
<dbReference type="EMBL" id="KI546130">
    <property type="protein sequence ID" value="EST43944.1"/>
    <property type="molecule type" value="Genomic_DNA"/>
</dbReference>
<dbReference type="EMBL" id="AUWU02000001">
    <property type="protein sequence ID" value="KAH0577809.1"/>
    <property type="molecule type" value="Genomic_DNA"/>
</dbReference>
<organism evidence="2">
    <name type="scientific">Spironucleus salmonicida</name>
    <dbReference type="NCBI Taxonomy" id="348837"/>
    <lineage>
        <taxon>Eukaryota</taxon>
        <taxon>Metamonada</taxon>
        <taxon>Diplomonadida</taxon>
        <taxon>Hexamitidae</taxon>
        <taxon>Hexamitinae</taxon>
        <taxon>Spironucleus</taxon>
    </lineage>
</organism>
<keyword evidence="4" id="KW-1185">Reference proteome</keyword>
<proteinExistence type="predicted"/>
<accession>V6LT25</accession>
<dbReference type="VEuPathDB" id="GiardiaDB:SS50377_21163"/>
<feature type="coiled-coil region" evidence="1">
    <location>
        <begin position="427"/>
        <end position="481"/>
    </location>
</feature>
<sequence length="932" mass="106531">MQYSLDTNPPSFPGGVTMENIIQLIQDLKTNFDLSVQLLPQATLTYALSVEDPLIAIQNIQDLININIPIDSMRYLVYAIVFSTPTISTLLQPVLFAAYHAYILVNFNDSIDNLFAPKFDFDGLTESESQVQETSIFTSFPGSFLVSKQILDRFQQPMTINQARFVLHCFTKIDSSFYSIAEVQETAVFVLAKLAISDCGMSDFSRACEAVFDQIDSAMAVTQTANSMYEALDAQLLENYTNFDVFAENLIAPKRTSLGTDKIFRILTNIINICNLSVNNIFRLTCFLYESCKEESVFSFIKKLSFGSPEMTAEFNNPFVEEGILDEEIMDQVDRVVNSFSNELVDKHIQAVNSSKRLNFVQTFFSLRILTINERKVNLNITEYMKNNKSDALSLYFLAYDKQFLNVKFITEANIEQYVIILSRFLLENYNENLNQQLEQIITHIQQTNDPVLIAYGDQIIKNFLKTNEEIELNLQTYRKLFKRNDNLVLALADAFNTKFNDDKLVELALETLPHCEEIEREIVQKLVKSLFHYLLQFINKPVQETPVQAIAVLTAFYYSFDISPAFCGVVNSMKADFVDVFETLNQSNVNGAILPGFLLILTSLFELPINNSIDMLLNHVEKTQPADFCKQCMYFSADFNSYLFVHSAGPRLIISAGPKEQEIASDMQQKMQKILHYYVQSAANLAEISIGIVQIITEAFQDEFSSIDVVFNCIGQFTRTIGKFDYKDCKLYKQMPIGFEIYALAVAGLLTFEHGAQWSSSKYVNKTFITLLLEEALQNTDFSIPSQILRLIFAIKYVRNSFMGEKSATNNFYKSFIQVVKQHIQKPIHTNLEKEYQQLQQSCVSFYIFALSVPSGAKFDVKITNPITISMLELCQKLQWEDQNSLEISFSVLNSLYEQRKLNGKVLGIAEKSLYFMEKFLDEEEEDSEQE</sequence>
<dbReference type="Proteomes" id="UP000018208">
    <property type="component" value="Unassembled WGS sequence"/>
</dbReference>
<evidence type="ECO:0000313" key="3">
    <source>
        <dbReference type="EMBL" id="KAH0577809.1"/>
    </source>
</evidence>
<dbReference type="AlphaFoldDB" id="V6LT25"/>
<protein>
    <submittedName>
        <fullName evidence="2">Uncharacterized protein</fullName>
    </submittedName>
</protein>
<reference evidence="3" key="2">
    <citation type="submission" date="2020-12" db="EMBL/GenBank/DDBJ databases">
        <title>New Spironucleus salmonicida genome in near-complete chromosomes.</title>
        <authorList>
            <person name="Xu F."/>
            <person name="Kurt Z."/>
            <person name="Jimenez-Gonzalez A."/>
            <person name="Astvaldsson A."/>
            <person name="Andersson J.O."/>
            <person name="Svard S.G."/>
        </authorList>
    </citation>
    <scope>NUCLEOTIDE SEQUENCE</scope>
    <source>
        <strain evidence="3">ATCC 50377</strain>
    </source>
</reference>
<evidence type="ECO:0000313" key="4">
    <source>
        <dbReference type="Proteomes" id="UP000018208"/>
    </source>
</evidence>